<dbReference type="RefSeq" id="WP_173125242.1">
    <property type="nucleotide sequence ID" value="NZ_JABRWJ010000005.1"/>
</dbReference>
<evidence type="ECO:0000259" key="1">
    <source>
        <dbReference type="Pfam" id="PF08818"/>
    </source>
</evidence>
<gene>
    <name evidence="2" type="ORF">HLB44_18595</name>
</gene>
<dbReference type="SUPFAM" id="SSF159888">
    <property type="entry name" value="YdhG-like"/>
    <property type="match status" value="1"/>
</dbReference>
<dbReference type="InterPro" id="IPR014922">
    <property type="entry name" value="YdhG-like"/>
</dbReference>
<name>A0ABX2EK25_9BURK</name>
<reference evidence="2 3" key="1">
    <citation type="submission" date="2020-05" db="EMBL/GenBank/DDBJ databases">
        <title>Aquincola sp. isolate from soil.</title>
        <authorList>
            <person name="Han J."/>
            <person name="Kim D.-U."/>
        </authorList>
    </citation>
    <scope>NUCLEOTIDE SEQUENCE [LARGE SCALE GENOMIC DNA]</scope>
    <source>
        <strain evidence="2 3">S2</strain>
    </source>
</reference>
<sequence>MTNDRVFHLLEDIRLIDEARHALVDRLRRLVLSVDPSVTEEVKYAGLLFSAGPPFCGIFSYSRHVSLEFGRGSELADPHKVLEGEGKMRRHIKLENGDDLFRKNVREYVVAAFTAARAAELQHKRTTRR</sequence>
<dbReference type="EMBL" id="JABRWJ010000005">
    <property type="protein sequence ID" value="NRF69006.1"/>
    <property type="molecule type" value="Genomic_DNA"/>
</dbReference>
<proteinExistence type="predicted"/>
<dbReference type="Pfam" id="PF08818">
    <property type="entry name" value="DUF1801"/>
    <property type="match status" value="1"/>
</dbReference>
<comment type="caution">
    <text evidence="2">The sequence shown here is derived from an EMBL/GenBank/DDBJ whole genome shotgun (WGS) entry which is preliminary data.</text>
</comment>
<feature type="domain" description="YdhG-like" evidence="1">
    <location>
        <begin position="21"/>
        <end position="112"/>
    </location>
</feature>
<dbReference type="Proteomes" id="UP000737171">
    <property type="component" value="Unassembled WGS sequence"/>
</dbReference>
<evidence type="ECO:0000313" key="3">
    <source>
        <dbReference type="Proteomes" id="UP000737171"/>
    </source>
</evidence>
<keyword evidence="3" id="KW-1185">Reference proteome</keyword>
<organism evidence="2 3">
    <name type="scientific">Pseudaquabacterium terrae</name>
    <dbReference type="NCBI Taxonomy" id="2732868"/>
    <lineage>
        <taxon>Bacteria</taxon>
        <taxon>Pseudomonadati</taxon>
        <taxon>Pseudomonadota</taxon>
        <taxon>Betaproteobacteria</taxon>
        <taxon>Burkholderiales</taxon>
        <taxon>Sphaerotilaceae</taxon>
        <taxon>Pseudaquabacterium</taxon>
    </lineage>
</organism>
<accession>A0ABX2EK25</accession>
<protein>
    <submittedName>
        <fullName evidence="2">DUF1801 domain-containing protein</fullName>
    </submittedName>
</protein>
<evidence type="ECO:0000313" key="2">
    <source>
        <dbReference type="EMBL" id="NRF69006.1"/>
    </source>
</evidence>